<comment type="catalytic activity">
    <reaction evidence="9">
        <text>DNA(n) + a 2'-deoxyribonucleoside 5'-triphosphate = DNA(n+1) + diphosphate</text>
        <dbReference type="Rhea" id="RHEA:22508"/>
        <dbReference type="Rhea" id="RHEA-COMP:17339"/>
        <dbReference type="Rhea" id="RHEA-COMP:17340"/>
        <dbReference type="ChEBI" id="CHEBI:33019"/>
        <dbReference type="ChEBI" id="CHEBI:61560"/>
        <dbReference type="ChEBI" id="CHEBI:173112"/>
        <dbReference type="EC" id="2.7.7.49"/>
    </reaction>
</comment>
<evidence type="ECO:0000256" key="5">
    <source>
        <dbReference type="ARBA" id="ARBA00022842"/>
    </source>
</evidence>
<name>A0A8G0ZMV9_9RHOB</name>
<keyword evidence="5" id="KW-0460">Magnesium</keyword>
<dbReference type="Proteomes" id="UP000826300">
    <property type="component" value="Chromosome"/>
</dbReference>
<dbReference type="GO" id="GO:0046872">
    <property type="term" value="F:metal ion binding"/>
    <property type="evidence" value="ECO:0007669"/>
    <property type="project" value="UniProtKB-KW"/>
</dbReference>
<dbReference type="PANTHER" id="PTHR34047">
    <property type="entry name" value="NUCLEAR INTRON MATURASE 1, MITOCHONDRIAL-RELATED"/>
    <property type="match status" value="1"/>
</dbReference>
<keyword evidence="12" id="KW-1185">Reference proteome</keyword>
<accession>A0A8G0ZMV9</accession>
<sequence>MGLPPVTSEAALAVLTGYNRGFIWSLVHQSDKHYRVFRVAKGRGWRQIESPRVGLKFIQKWLSIHVSERHFPLDAVHGFVPGRSHITAAQKHLNAEWVVSMDIEDFFPSTNLSAIRSGLQKIGYVSEAALSTIERICSFHGRLSQGAPTSPLIANLCMSATDARLAAIASEKSATFTRYADDIVFSGKGDPPDGLVEAISAAFEGTPWRINRAKTKVSVAPARLKVHGLLVHGERLRLTKGYRNRVRAISHLVAHGRVPAERLAEAVGHLGYSAQIDRVNAKEVGQGPKAL</sequence>
<dbReference type="AlphaFoldDB" id="A0A8G0ZMV9"/>
<dbReference type="EC" id="2.7.7.49" evidence="1"/>
<evidence type="ECO:0000256" key="4">
    <source>
        <dbReference type="ARBA" id="ARBA00022723"/>
    </source>
</evidence>
<keyword evidence="6 11" id="KW-0695">RNA-directed DNA polymerase</keyword>
<dbReference type="CDD" id="cd03487">
    <property type="entry name" value="RT_Bac_retron_II"/>
    <property type="match status" value="1"/>
</dbReference>
<reference evidence="11" key="1">
    <citation type="submission" date="2021-02" db="EMBL/GenBank/DDBJ databases">
        <title>Rhodobacter shimadae sp. nov., an aerobic anoxygenic phototrophic bacterium isolated from a hot spring.</title>
        <authorList>
            <person name="Muramatsu S."/>
            <person name="Haruta S."/>
            <person name="Hirose S."/>
            <person name="Hanada S."/>
        </authorList>
    </citation>
    <scope>NUCLEOTIDE SEQUENCE</scope>
    <source>
        <strain evidence="11">N10</strain>
    </source>
</reference>
<keyword evidence="4" id="KW-0479">Metal-binding</keyword>
<evidence type="ECO:0000256" key="9">
    <source>
        <dbReference type="ARBA" id="ARBA00048173"/>
    </source>
</evidence>
<dbReference type="PRINTS" id="PR00866">
    <property type="entry name" value="RNADNAPOLMS"/>
</dbReference>
<evidence type="ECO:0000256" key="8">
    <source>
        <dbReference type="ARBA" id="ARBA00034120"/>
    </source>
</evidence>
<feature type="domain" description="Reverse transcriptase" evidence="10">
    <location>
        <begin position="43"/>
        <end position="219"/>
    </location>
</feature>
<evidence type="ECO:0000313" key="12">
    <source>
        <dbReference type="Proteomes" id="UP000826300"/>
    </source>
</evidence>
<organism evidence="11 12">
    <name type="scientific">Neotabrizicola shimadae</name>
    <dbReference type="NCBI Taxonomy" id="2807096"/>
    <lineage>
        <taxon>Bacteria</taxon>
        <taxon>Pseudomonadati</taxon>
        <taxon>Pseudomonadota</taxon>
        <taxon>Alphaproteobacteria</taxon>
        <taxon>Rhodobacterales</taxon>
        <taxon>Paracoccaceae</taxon>
        <taxon>Neotabrizicola</taxon>
    </lineage>
</organism>
<gene>
    <name evidence="11" type="ORF">JO391_10720</name>
</gene>
<evidence type="ECO:0000256" key="7">
    <source>
        <dbReference type="ARBA" id="ARBA00023118"/>
    </source>
</evidence>
<dbReference type="EMBL" id="CP069370">
    <property type="protein sequence ID" value="QYZ68266.1"/>
    <property type="molecule type" value="Genomic_DNA"/>
</dbReference>
<comment type="similarity">
    <text evidence="8">Belongs to the bacterial reverse transcriptase family.</text>
</comment>
<keyword evidence="2" id="KW-0808">Transferase</keyword>
<proteinExistence type="inferred from homology"/>
<dbReference type="InterPro" id="IPR000477">
    <property type="entry name" value="RT_dom"/>
</dbReference>
<dbReference type="RefSeq" id="WP_220660490.1">
    <property type="nucleotide sequence ID" value="NZ_CP069370.1"/>
</dbReference>
<evidence type="ECO:0000313" key="11">
    <source>
        <dbReference type="EMBL" id="QYZ68266.1"/>
    </source>
</evidence>
<evidence type="ECO:0000256" key="6">
    <source>
        <dbReference type="ARBA" id="ARBA00022918"/>
    </source>
</evidence>
<dbReference type="InterPro" id="IPR051083">
    <property type="entry name" value="GrpII_Intron_Splice-Mob/Def"/>
</dbReference>
<dbReference type="SUPFAM" id="SSF56672">
    <property type="entry name" value="DNA/RNA polymerases"/>
    <property type="match status" value="1"/>
</dbReference>
<evidence type="ECO:0000259" key="10">
    <source>
        <dbReference type="Pfam" id="PF00078"/>
    </source>
</evidence>
<evidence type="ECO:0000256" key="3">
    <source>
        <dbReference type="ARBA" id="ARBA00022695"/>
    </source>
</evidence>
<dbReference type="InterPro" id="IPR000123">
    <property type="entry name" value="Reverse_transcriptase_msDNA"/>
</dbReference>
<keyword evidence="7" id="KW-0051">Antiviral defense</keyword>
<dbReference type="Pfam" id="PF00078">
    <property type="entry name" value="RVT_1"/>
    <property type="match status" value="1"/>
</dbReference>
<keyword evidence="3" id="KW-0548">Nucleotidyltransferase</keyword>
<dbReference type="GO" id="GO:0003723">
    <property type="term" value="F:RNA binding"/>
    <property type="evidence" value="ECO:0007669"/>
    <property type="project" value="InterPro"/>
</dbReference>
<evidence type="ECO:0000256" key="2">
    <source>
        <dbReference type="ARBA" id="ARBA00022679"/>
    </source>
</evidence>
<protein>
    <recommendedName>
        <fullName evidence="1">RNA-directed DNA polymerase</fullName>
        <ecNumber evidence="1">2.7.7.49</ecNumber>
    </recommendedName>
</protein>
<evidence type="ECO:0000256" key="1">
    <source>
        <dbReference type="ARBA" id="ARBA00012493"/>
    </source>
</evidence>
<dbReference type="KEGG" id="nsm:JO391_10720"/>
<dbReference type="InterPro" id="IPR043502">
    <property type="entry name" value="DNA/RNA_pol_sf"/>
</dbReference>
<dbReference type="GO" id="GO:0051607">
    <property type="term" value="P:defense response to virus"/>
    <property type="evidence" value="ECO:0007669"/>
    <property type="project" value="UniProtKB-KW"/>
</dbReference>
<dbReference type="PANTHER" id="PTHR34047:SF7">
    <property type="entry name" value="RNA-DIRECTED DNA POLYMERASE"/>
    <property type="match status" value="1"/>
</dbReference>
<dbReference type="GO" id="GO:0003964">
    <property type="term" value="F:RNA-directed DNA polymerase activity"/>
    <property type="evidence" value="ECO:0007669"/>
    <property type="project" value="UniProtKB-KW"/>
</dbReference>